<dbReference type="EMBL" id="MCGI01000004">
    <property type="protein sequence ID" value="ODM09694.1"/>
    <property type="molecule type" value="Genomic_DNA"/>
</dbReference>
<gene>
    <name evidence="1" type="ORF">BEH84_04061</name>
</gene>
<dbReference type="AlphaFoldDB" id="A0A1E3AM41"/>
<organism evidence="1 2">
    <name type="scientific">Eisenbergiella tayi</name>
    <dbReference type="NCBI Taxonomy" id="1432052"/>
    <lineage>
        <taxon>Bacteria</taxon>
        <taxon>Bacillati</taxon>
        <taxon>Bacillota</taxon>
        <taxon>Clostridia</taxon>
        <taxon>Lachnospirales</taxon>
        <taxon>Lachnospiraceae</taxon>
        <taxon>Eisenbergiella</taxon>
    </lineage>
</organism>
<evidence type="ECO:0000313" key="2">
    <source>
        <dbReference type="Proteomes" id="UP000095003"/>
    </source>
</evidence>
<dbReference type="Proteomes" id="UP000095003">
    <property type="component" value="Unassembled WGS sequence"/>
</dbReference>
<name>A0A1E3AM41_9FIRM</name>
<comment type="caution">
    <text evidence="1">The sequence shown here is derived from an EMBL/GenBank/DDBJ whole genome shotgun (WGS) entry which is preliminary data.</text>
</comment>
<sequence length="47" mass="5604">MPLDEKGEKMAAKEKNSVLEQVCRILTRENFITPEEQLRMLEQLRKE</sequence>
<proteinExistence type="predicted"/>
<evidence type="ECO:0000313" key="1">
    <source>
        <dbReference type="EMBL" id="ODM09694.1"/>
    </source>
</evidence>
<reference evidence="1 2" key="1">
    <citation type="submission" date="2016-07" db="EMBL/GenBank/DDBJ databases">
        <title>Characterization of isolates of Eisenbergiella tayi derived from blood cultures, using whole genome sequencing.</title>
        <authorList>
            <person name="Burdz T."/>
            <person name="Wiebe D."/>
            <person name="Huynh C."/>
            <person name="Bernard K."/>
        </authorList>
    </citation>
    <scope>NUCLEOTIDE SEQUENCE [LARGE SCALE GENOMIC DNA]</scope>
    <source>
        <strain evidence="1 2">NML 120489</strain>
    </source>
</reference>
<protein>
    <submittedName>
        <fullName evidence="1">Uncharacterized protein</fullName>
    </submittedName>
</protein>
<accession>A0A1E3AM41</accession>